<name>X1CYP8_9ZZZZ</name>
<protein>
    <submittedName>
        <fullName evidence="1">Uncharacterized protein</fullName>
    </submittedName>
</protein>
<proteinExistence type="predicted"/>
<sequence>MAKEKIDTYPEAARAIHVWLLEFCDSSRPWPDMIAEAARRAMKEIERLRHLSQIKSNQKEIPNEPYRITWKHEVEFEATDNRAAREFWKELDLGHLDCNGNGALGHSFVELTSFECISDDYQKIRRSY</sequence>
<dbReference type="EMBL" id="BART01010540">
    <property type="protein sequence ID" value="GAG89366.1"/>
    <property type="molecule type" value="Genomic_DNA"/>
</dbReference>
<organism evidence="1">
    <name type="scientific">marine sediment metagenome</name>
    <dbReference type="NCBI Taxonomy" id="412755"/>
    <lineage>
        <taxon>unclassified sequences</taxon>
        <taxon>metagenomes</taxon>
        <taxon>ecological metagenomes</taxon>
    </lineage>
</organism>
<dbReference type="AlphaFoldDB" id="X1CYP8"/>
<accession>X1CYP8</accession>
<gene>
    <name evidence="1" type="ORF">S01H4_22868</name>
</gene>
<reference evidence="1" key="1">
    <citation type="journal article" date="2014" name="Front. Microbiol.">
        <title>High frequency of phylogenetically diverse reductive dehalogenase-homologous genes in deep subseafloor sedimentary metagenomes.</title>
        <authorList>
            <person name="Kawai M."/>
            <person name="Futagami T."/>
            <person name="Toyoda A."/>
            <person name="Takaki Y."/>
            <person name="Nishi S."/>
            <person name="Hori S."/>
            <person name="Arai W."/>
            <person name="Tsubouchi T."/>
            <person name="Morono Y."/>
            <person name="Uchiyama I."/>
            <person name="Ito T."/>
            <person name="Fujiyama A."/>
            <person name="Inagaki F."/>
            <person name="Takami H."/>
        </authorList>
    </citation>
    <scope>NUCLEOTIDE SEQUENCE</scope>
    <source>
        <strain evidence="1">Expedition CK06-06</strain>
    </source>
</reference>
<evidence type="ECO:0000313" key="1">
    <source>
        <dbReference type="EMBL" id="GAG89366.1"/>
    </source>
</evidence>
<comment type="caution">
    <text evidence="1">The sequence shown here is derived from an EMBL/GenBank/DDBJ whole genome shotgun (WGS) entry which is preliminary data.</text>
</comment>